<gene>
    <name evidence="7" type="primary">ltaE</name>
    <name evidence="7" type="ORF">GCM10007940_03140</name>
</gene>
<proteinExistence type="inferred from homology"/>
<evidence type="ECO:0000256" key="5">
    <source>
        <dbReference type="PIRSR" id="PIRSR017617-1"/>
    </source>
</evidence>
<comment type="caution">
    <text evidence="7">The sequence shown here is derived from an EMBL/GenBank/DDBJ whole genome shotgun (WGS) entry which is preliminary data.</text>
</comment>
<dbReference type="GO" id="GO:0005829">
    <property type="term" value="C:cytosol"/>
    <property type="evidence" value="ECO:0007669"/>
    <property type="project" value="TreeGrafter"/>
</dbReference>
<evidence type="ECO:0000313" key="7">
    <source>
        <dbReference type="EMBL" id="GLR15699.1"/>
    </source>
</evidence>
<feature type="modified residue" description="N6-(pyridoxal phosphate)lysine" evidence="5">
    <location>
        <position position="202"/>
    </location>
</feature>
<dbReference type="GO" id="GO:0006567">
    <property type="term" value="P:L-threonine catabolic process"/>
    <property type="evidence" value="ECO:0007669"/>
    <property type="project" value="TreeGrafter"/>
</dbReference>
<dbReference type="Gene3D" id="3.40.640.10">
    <property type="entry name" value="Type I PLP-dependent aspartate aminotransferase-like (Major domain)"/>
    <property type="match status" value="1"/>
</dbReference>
<keyword evidence="4" id="KW-0456">Lyase</keyword>
<dbReference type="RefSeq" id="WP_235292597.1">
    <property type="nucleotide sequence ID" value="NZ_BSOH01000001.1"/>
</dbReference>
<evidence type="ECO:0000256" key="4">
    <source>
        <dbReference type="ARBA" id="ARBA00023239"/>
    </source>
</evidence>
<dbReference type="InterPro" id="IPR015421">
    <property type="entry name" value="PyrdxlP-dep_Trfase_major"/>
</dbReference>
<dbReference type="GO" id="GO:0006545">
    <property type="term" value="P:glycine biosynthetic process"/>
    <property type="evidence" value="ECO:0007669"/>
    <property type="project" value="TreeGrafter"/>
</dbReference>
<feature type="domain" description="Aromatic amino acid beta-eliminating lyase/threonine aldolase" evidence="6">
    <location>
        <begin position="6"/>
        <end position="288"/>
    </location>
</feature>
<dbReference type="AlphaFoldDB" id="A0AA37SMJ9"/>
<comment type="cofactor">
    <cofactor evidence="1">
        <name>pyridoxal 5'-phosphate</name>
        <dbReference type="ChEBI" id="CHEBI:597326"/>
    </cofactor>
</comment>
<dbReference type="FunFam" id="3.40.640.10:FF:000030">
    <property type="entry name" value="Low-specificity L-threonine aldolase"/>
    <property type="match status" value="1"/>
</dbReference>
<dbReference type="PANTHER" id="PTHR48097">
    <property type="entry name" value="L-THREONINE ALDOLASE-RELATED"/>
    <property type="match status" value="1"/>
</dbReference>
<evidence type="ECO:0000256" key="1">
    <source>
        <dbReference type="ARBA" id="ARBA00001933"/>
    </source>
</evidence>
<dbReference type="InterPro" id="IPR023603">
    <property type="entry name" value="Low_specificity_L-TA-like"/>
</dbReference>
<dbReference type="InterPro" id="IPR015422">
    <property type="entry name" value="PyrdxlP-dep_Trfase_small"/>
</dbReference>
<accession>A0AA37SMJ9</accession>
<dbReference type="PANTHER" id="PTHR48097:SF9">
    <property type="entry name" value="L-THREONINE ALDOLASE"/>
    <property type="match status" value="1"/>
</dbReference>
<dbReference type="CDD" id="cd06502">
    <property type="entry name" value="TA_like"/>
    <property type="match status" value="1"/>
</dbReference>
<dbReference type="Gene3D" id="3.90.1150.10">
    <property type="entry name" value="Aspartate Aminotransferase, domain 1"/>
    <property type="match status" value="1"/>
</dbReference>
<name>A0AA37SMJ9_9BACT</name>
<keyword evidence="3" id="KW-0663">Pyridoxal phosphate</keyword>
<protein>
    <submittedName>
        <fullName evidence="7">Threonine aldolase</fullName>
    </submittedName>
</protein>
<evidence type="ECO:0000256" key="3">
    <source>
        <dbReference type="ARBA" id="ARBA00022898"/>
    </source>
</evidence>
<dbReference type="Pfam" id="PF01212">
    <property type="entry name" value="Beta_elim_lyase"/>
    <property type="match status" value="1"/>
</dbReference>
<dbReference type="GO" id="GO:0008732">
    <property type="term" value="F:L-allo-threonine aldolase activity"/>
    <property type="evidence" value="ECO:0007669"/>
    <property type="project" value="TreeGrafter"/>
</dbReference>
<evidence type="ECO:0000259" key="6">
    <source>
        <dbReference type="Pfam" id="PF01212"/>
    </source>
</evidence>
<evidence type="ECO:0000313" key="8">
    <source>
        <dbReference type="Proteomes" id="UP001156666"/>
    </source>
</evidence>
<sequence>MDSQINLMSDTVTKPSPDMRAFMLNAEVGDDVFGQDPTINALEKMTAEMFGKEAALFCPSGTMTNQIAIKVHTKALEELICEESSHVYQYETSGYAFNSGIGVKLLHGEHGKINATQISSAINADYDWLPKSTLVVLENSCNKGGGSFYTLEEIKPITELCMEKGLKLHLDGARLFNVLVETGEKTKEVGDLFDSISICLSKGLGAPVGSLLIGDKRFIKQARRFRKVLGGGMRQAGIIAAGGIFALENNIDRLKIDNDRAKDIGKLLGQCHYVDQIRPVKTNILIFDLKPEFPVDHVLSKLEEKNILAVQFGPQTIRFVFHMDITETMMEELKIALPSLLDAK</sequence>
<comment type="similarity">
    <text evidence="2">Belongs to the threonine aldolase family.</text>
</comment>
<dbReference type="InterPro" id="IPR001597">
    <property type="entry name" value="ArAA_b-elim_lyase/Thr_aldolase"/>
</dbReference>
<dbReference type="NCBIfam" id="NF041359">
    <property type="entry name" value="GntG_guanitoxin"/>
    <property type="match status" value="1"/>
</dbReference>
<dbReference type="EMBL" id="BSOH01000001">
    <property type="protein sequence ID" value="GLR15699.1"/>
    <property type="molecule type" value="Genomic_DNA"/>
</dbReference>
<reference evidence="7" key="2">
    <citation type="submission" date="2023-01" db="EMBL/GenBank/DDBJ databases">
        <title>Draft genome sequence of Portibacter lacus strain NBRC 108769.</title>
        <authorList>
            <person name="Sun Q."/>
            <person name="Mori K."/>
        </authorList>
    </citation>
    <scope>NUCLEOTIDE SEQUENCE</scope>
    <source>
        <strain evidence="7">NBRC 108769</strain>
    </source>
</reference>
<dbReference type="PIRSF" id="PIRSF017617">
    <property type="entry name" value="Thr_aldolase"/>
    <property type="match status" value="1"/>
</dbReference>
<organism evidence="7 8">
    <name type="scientific">Portibacter lacus</name>
    <dbReference type="NCBI Taxonomy" id="1099794"/>
    <lineage>
        <taxon>Bacteria</taxon>
        <taxon>Pseudomonadati</taxon>
        <taxon>Bacteroidota</taxon>
        <taxon>Saprospiria</taxon>
        <taxon>Saprospirales</taxon>
        <taxon>Haliscomenobacteraceae</taxon>
        <taxon>Portibacter</taxon>
    </lineage>
</organism>
<keyword evidence="8" id="KW-1185">Reference proteome</keyword>
<dbReference type="SUPFAM" id="SSF53383">
    <property type="entry name" value="PLP-dependent transferases"/>
    <property type="match status" value="1"/>
</dbReference>
<dbReference type="Proteomes" id="UP001156666">
    <property type="component" value="Unassembled WGS sequence"/>
</dbReference>
<dbReference type="InterPro" id="IPR015424">
    <property type="entry name" value="PyrdxlP-dep_Trfase"/>
</dbReference>
<reference evidence="7" key="1">
    <citation type="journal article" date="2014" name="Int. J. Syst. Evol. Microbiol.">
        <title>Complete genome sequence of Corynebacterium casei LMG S-19264T (=DSM 44701T), isolated from a smear-ripened cheese.</title>
        <authorList>
            <consortium name="US DOE Joint Genome Institute (JGI-PGF)"/>
            <person name="Walter F."/>
            <person name="Albersmeier A."/>
            <person name="Kalinowski J."/>
            <person name="Ruckert C."/>
        </authorList>
    </citation>
    <scope>NUCLEOTIDE SEQUENCE</scope>
    <source>
        <strain evidence="7">NBRC 108769</strain>
    </source>
</reference>
<evidence type="ECO:0000256" key="2">
    <source>
        <dbReference type="ARBA" id="ARBA00006966"/>
    </source>
</evidence>